<evidence type="ECO:0000313" key="2">
    <source>
        <dbReference type="Proteomes" id="UP000004324"/>
    </source>
</evidence>
<dbReference type="Proteomes" id="UP000004324">
    <property type="component" value="Unassembled WGS sequence"/>
</dbReference>
<organism evidence="1 2">
    <name type="scientific">Pelosinus fermentans B4</name>
    <dbReference type="NCBI Taxonomy" id="1149862"/>
    <lineage>
        <taxon>Bacteria</taxon>
        <taxon>Bacillati</taxon>
        <taxon>Bacillota</taxon>
        <taxon>Negativicutes</taxon>
        <taxon>Selenomonadales</taxon>
        <taxon>Sporomusaceae</taxon>
        <taxon>Pelosinus</taxon>
    </lineage>
</organism>
<dbReference type="EMBL" id="AKVJ01000029">
    <property type="protein sequence ID" value="EIW17908.1"/>
    <property type="molecule type" value="Genomic_DNA"/>
</dbReference>
<gene>
    <name evidence="1" type="ORF">FB4_3951</name>
</gene>
<dbReference type="AlphaFoldDB" id="I8RES6"/>
<protein>
    <submittedName>
        <fullName evidence="1">Uncharacterized protein</fullName>
    </submittedName>
</protein>
<proteinExistence type="predicted"/>
<evidence type="ECO:0000313" key="1">
    <source>
        <dbReference type="EMBL" id="EIW17908.1"/>
    </source>
</evidence>
<dbReference type="RefSeq" id="WP_007935393.1">
    <property type="nucleotide sequence ID" value="NZ_AKVJ01000029.1"/>
</dbReference>
<accession>I8RES6</accession>
<name>I8RES6_9FIRM</name>
<keyword evidence="2" id="KW-1185">Reference proteome</keyword>
<reference evidence="1 2" key="1">
    <citation type="journal article" date="2012" name="J. Bacteriol.">
        <title>Draft Genome Sequences for Two Metal-Reducing Pelosinus fermentans Strains Isolated from a Cr(VI)-Contaminated Site and for Type Strain R7.</title>
        <authorList>
            <person name="Brown S.D."/>
            <person name="Podar M."/>
            <person name="Klingeman D.M."/>
            <person name="Johnson C.M."/>
            <person name="Yang Z.K."/>
            <person name="Utturkar S.M."/>
            <person name="Land M.L."/>
            <person name="Mosher J.J."/>
            <person name="Hurt R.A.Jr."/>
            <person name="Phelps T.J."/>
            <person name="Palumbo A.V."/>
            <person name="Arkin A.P."/>
            <person name="Hazen T.C."/>
            <person name="Elias D.A."/>
        </authorList>
    </citation>
    <scope>NUCLEOTIDE SEQUENCE [LARGE SCALE GENOMIC DNA]</scope>
    <source>
        <strain evidence="1 2">B4</strain>
    </source>
</reference>
<comment type="caution">
    <text evidence="1">The sequence shown here is derived from an EMBL/GenBank/DDBJ whole genome shotgun (WGS) entry which is preliminary data.</text>
</comment>
<sequence>MINQQAYQENFMGGMNAMKKDKTRIEKANVKKNKNVDITQTKEFWSTLAVLS</sequence>
<dbReference type="PATRIC" id="fig|1149862.3.peg.2917"/>